<keyword evidence="1 4" id="KW-0378">Hydrolase</keyword>
<dbReference type="RefSeq" id="WP_114955436.1">
    <property type="nucleotide sequence ID" value="NZ_JBHSJF010000001.1"/>
</dbReference>
<keyword evidence="3 4" id="KW-0443">Lipid metabolism</keyword>
<organism evidence="6 7">
    <name type="scientific">Flaviflagellibacter deserti</name>
    <dbReference type="NCBI Taxonomy" id="2267266"/>
    <lineage>
        <taxon>Bacteria</taxon>
        <taxon>Pseudomonadati</taxon>
        <taxon>Pseudomonadota</taxon>
        <taxon>Alphaproteobacteria</taxon>
        <taxon>Hyphomicrobiales</taxon>
        <taxon>Flaviflagellibacter</taxon>
    </lineage>
</organism>
<gene>
    <name evidence="6" type="ORF">ACFPFW_01395</name>
</gene>
<evidence type="ECO:0000313" key="7">
    <source>
        <dbReference type="Proteomes" id="UP001595796"/>
    </source>
</evidence>
<dbReference type="Proteomes" id="UP001595796">
    <property type="component" value="Unassembled WGS sequence"/>
</dbReference>
<accession>A0ABV9YX65</accession>
<keyword evidence="7" id="KW-1185">Reference proteome</keyword>
<dbReference type="InterPro" id="IPR050301">
    <property type="entry name" value="NTE"/>
</dbReference>
<feature type="domain" description="PNPLA" evidence="5">
    <location>
        <begin position="20"/>
        <end position="194"/>
    </location>
</feature>
<feature type="short sequence motif" description="GXGXXG" evidence="4">
    <location>
        <begin position="24"/>
        <end position="29"/>
    </location>
</feature>
<keyword evidence="2 4" id="KW-0442">Lipid degradation</keyword>
<proteinExistence type="predicted"/>
<dbReference type="InterPro" id="IPR002641">
    <property type="entry name" value="PNPLA_dom"/>
</dbReference>
<protein>
    <submittedName>
        <fullName evidence="6">Patatin-like phospholipase family protein</fullName>
    </submittedName>
</protein>
<dbReference type="PANTHER" id="PTHR14226:SF29">
    <property type="entry name" value="NEUROPATHY TARGET ESTERASE SWS"/>
    <property type="match status" value="1"/>
</dbReference>
<evidence type="ECO:0000313" key="6">
    <source>
        <dbReference type="EMBL" id="MFC5066667.1"/>
    </source>
</evidence>
<feature type="short sequence motif" description="DGA/G" evidence="4">
    <location>
        <begin position="181"/>
        <end position="183"/>
    </location>
</feature>
<feature type="active site" description="Nucleophile" evidence="4">
    <location>
        <position position="53"/>
    </location>
</feature>
<evidence type="ECO:0000256" key="1">
    <source>
        <dbReference type="ARBA" id="ARBA00022801"/>
    </source>
</evidence>
<sequence length="286" mass="30329">MESGVTAVLERASSTPRIAVALGGGGARGLAHVLVLEALDELGIRPAAIAGTSIGAIFGWAYASGLPAKTIRNDFIGKLKDRRKIIARLFEARVGRFTRLVAGGGNPMLIDAEVLLPLLMPEGLTMRFEDLEIPLSVVATDFHARCEAVFRTGPIQPAVAGSAAIPGLIRPVVHEGRVLIDGGAVNPLPFDLLFDHGDVVVAADVIGGLPVPTKPVPDPWEAMFGSLQILQSVIAQSKIARRPPDITIRPPVGIYRVLDFFKAPAILKAGEPCKDELKRALEKVLA</sequence>
<evidence type="ECO:0000259" key="5">
    <source>
        <dbReference type="PROSITE" id="PS51635"/>
    </source>
</evidence>
<dbReference type="PROSITE" id="PS51635">
    <property type="entry name" value="PNPLA"/>
    <property type="match status" value="1"/>
</dbReference>
<dbReference type="Gene3D" id="3.40.1090.10">
    <property type="entry name" value="Cytosolic phospholipase A2 catalytic domain"/>
    <property type="match status" value="2"/>
</dbReference>
<dbReference type="PANTHER" id="PTHR14226">
    <property type="entry name" value="NEUROPATHY TARGET ESTERASE/SWISS CHEESE D.MELANOGASTER"/>
    <property type="match status" value="1"/>
</dbReference>
<evidence type="ECO:0000256" key="4">
    <source>
        <dbReference type="PROSITE-ProRule" id="PRU01161"/>
    </source>
</evidence>
<feature type="short sequence motif" description="GXSXG" evidence="4">
    <location>
        <begin position="51"/>
        <end position="55"/>
    </location>
</feature>
<dbReference type="EMBL" id="JBHSJF010000001">
    <property type="protein sequence ID" value="MFC5066667.1"/>
    <property type="molecule type" value="Genomic_DNA"/>
</dbReference>
<evidence type="ECO:0000256" key="3">
    <source>
        <dbReference type="ARBA" id="ARBA00023098"/>
    </source>
</evidence>
<dbReference type="InterPro" id="IPR016035">
    <property type="entry name" value="Acyl_Trfase/lysoPLipase"/>
</dbReference>
<feature type="active site" description="Proton acceptor" evidence="4">
    <location>
        <position position="181"/>
    </location>
</feature>
<dbReference type="SUPFAM" id="SSF52151">
    <property type="entry name" value="FabD/lysophospholipase-like"/>
    <property type="match status" value="1"/>
</dbReference>
<reference evidence="7" key="1">
    <citation type="journal article" date="2019" name="Int. J. Syst. Evol. Microbiol.">
        <title>The Global Catalogue of Microorganisms (GCM) 10K type strain sequencing project: providing services to taxonomists for standard genome sequencing and annotation.</title>
        <authorList>
            <consortium name="The Broad Institute Genomics Platform"/>
            <consortium name="The Broad Institute Genome Sequencing Center for Infectious Disease"/>
            <person name="Wu L."/>
            <person name="Ma J."/>
        </authorList>
    </citation>
    <scope>NUCLEOTIDE SEQUENCE [LARGE SCALE GENOMIC DNA]</scope>
    <source>
        <strain evidence="7">CGMCC 1.16444</strain>
    </source>
</reference>
<comment type="caution">
    <text evidence="6">The sequence shown here is derived from an EMBL/GenBank/DDBJ whole genome shotgun (WGS) entry which is preliminary data.</text>
</comment>
<dbReference type="Pfam" id="PF01734">
    <property type="entry name" value="Patatin"/>
    <property type="match status" value="1"/>
</dbReference>
<name>A0ABV9YX65_9HYPH</name>
<evidence type="ECO:0000256" key="2">
    <source>
        <dbReference type="ARBA" id="ARBA00022963"/>
    </source>
</evidence>